<name>A0A9R0UBU7_AMYMS</name>
<organism evidence="1 2">
    <name type="scientific">Amycolatopsis mediterranei (strain S699)</name>
    <name type="common">Nocardia mediterranei</name>
    <dbReference type="NCBI Taxonomy" id="713604"/>
    <lineage>
        <taxon>Bacteria</taxon>
        <taxon>Bacillati</taxon>
        <taxon>Actinomycetota</taxon>
        <taxon>Actinomycetes</taxon>
        <taxon>Pseudonocardiales</taxon>
        <taxon>Pseudonocardiaceae</taxon>
        <taxon>Amycolatopsis</taxon>
    </lineage>
</organism>
<keyword evidence="2" id="KW-1185">Reference proteome</keyword>
<evidence type="ECO:0000313" key="1">
    <source>
        <dbReference type="EMBL" id="AEK45224.1"/>
    </source>
</evidence>
<dbReference type="EMBL" id="CP002896">
    <property type="protein sequence ID" value="AEK45224.1"/>
    <property type="molecule type" value="Genomic_DNA"/>
</dbReference>
<proteinExistence type="predicted"/>
<dbReference type="KEGG" id="amn:RAM_33755"/>
<gene>
    <name evidence="1" type="ordered locus">RAM_33755</name>
</gene>
<dbReference type="Proteomes" id="UP000006138">
    <property type="component" value="Chromosome"/>
</dbReference>
<dbReference type="AlphaFoldDB" id="A0A9R0UBU7"/>
<accession>A0A9R0UBU7</accession>
<protein>
    <submittedName>
        <fullName evidence="1">Uncharacterized protein</fullName>
    </submittedName>
</protein>
<reference evidence="1 2" key="1">
    <citation type="journal article" date="2011" name="J. Bacteriol.">
        <title>Whole genome sequence of the rifamycin B-producing strain Amycolatopsis mediterranei S699.</title>
        <authorList>
            <person name="Verma M."/>
            <person name="Kaur J."/>
            <person name="Kumar M."/>
            <person name="Kumari K."/>
            <person name="Saxena A."/>
            <person name="Anand S."/>
            <person name="Nigam A."/>
            <person name="Ravi V."/>
            <person name="Raghuvanshi S."/>
            <person name="Khurana P."/>
            <person name="Tyagi A.K."/>
            <person name="Khurana J.P."/>
            <person name="Lal R."/>
        </authorList>
    </citation>
    <scope>NUCLEOTIDE SEQUENCE [LARGE SCALE GENOMIC DNA]</scope>
    <source>
        <strain evidence="1 2">S699</strain>
    </source>
</reference>
<evidence type="ECO:0000313" key="2">
    <source>
        <dbReference type="Proteomes" id="UP000006138"/>
    </source>
</evidence>
<sequence>MLTDPVLHAWPVYEAVGVGVEQELPLQFHIGSATRTCS</sequence>